<keyword evidence="5" id="KW-0560">Oxidoreductase</keyword>
<comment type="caution">
    <text evidence="9">The sequence shown here is derived from an EMBL/GenBank/DDBJ whole genome shotgun (WGS) entry which is preliminary data.</text>
</comment>
<dbReference type="InterPro" id="IPR001128">
    <property type="entry name" value="Cyt_P450"/>
</dbReference>
<feature type="transmembrane region" description="Helical" evidence="8">
    <location>
        <begin position="6"/>
        <end position="27"/>
    </location>
</feature>
<keyword evidence="8" id="KW-0812">Transmembrane</keyword>
<evidence type="ECO:0000256" key="2">
    <source>
        <dbReference type="ARBA" id="ARBA00010617"/>
    </source>
</evidence>
<keyword evidence="7" id="KW-0503">Monooxygenase</keyword>
<evidence type="ECO:0008006" key="11">
    <source>
        <dbReference type="Google" id="ProtNLM"/>
    </source>
</evidence>
<evidence type="ECO:0000256" key="8">
    <source>
        <dbReference type="SAM" id="Phobius"/>
    </source>
</evidence>
<dbReference type="GO" id="GO:0020037">
    <property type="term" value="F:heme binding"/>
    <property type="evidence" value="ECO:0007669"/>
    <property type="project" value="InterPro"/>
</dbReference>
<evidence type="ECO:0000256" key="4">
    <source>
        <dbReference type="ARBA" id="ARBA00022723"/>
    </source>
</evidence>
<dbReference type="Proteomes" id="UP000663864">
    <property type="component" value="Unassembled WGS sequence"/>
</dbReference>
<dbReference type="InterPro" id="IPR036396">
    <property type="entry name" value="Cyt_P450_sf"/>
</dbReference>
<evidence type="ECO:0000256" key="3">
    <source>
        <dbReference type="ARBA" id="ARBA00022617"/>
    </source>
</evidence>
<organism evidence="9 10">
    <name type="scientific">Rotaria sordida</name>
    <dbReference type="NCBI Taxonomy" id="392033"/>
    <lineage>
        <taxon>Eukaryota</taxon>
        <taxon>Metazoa</taxon>
        <taxon>Spiralia</taxon>
        <taxon>Gnathifera</taxon>
        <taxon>Rotifera</taxon>
        <taxon>Eurotatoria</taxon>
        <taxon>Bdelloidea</taxon>
        <taxon>Philodinida</taxon>
        <taxon>Philodinidae</taxon>
        <taxon>Rotaria</taxon>
    </lineage>
</organism>
<dbReference type="SUPFAM" id="SSF48264">
    <property type="entry name" value="Cytochrome P450"/>
    <property type="match status" value="1"/>
</dbReference>
<dbReference type="GO" id="GO:0008395">
    <property type="term" value="F:steroid hydroxylase activity"/>
    <property type="evidence" value="ECO:0007669"/>
    <property type="project" value="TreeGrafter"/>
</dbReference>
<dbReference type="PANTHER" id="PTHR24302">
    <property type="entry name" value="CYTOCHROME P450 FAMILY 3"/>
    <property type="match status" value="1"/>
</dbReference>
<dbReference type="PRINTS" id="PR00464">
    <property type="entry name" value="EP450II"/>
</dbReference>
<dbReference type="FunFam" id="1.10.630.10:FF:000182">
    <property type="entry name" value="Cytochrome P450 3A4"/>
    <property type="match status" value="1"/>
</dbReference>
<dbReference type="InterPro" id="IPR002402">
    <property type="entry name" value="Cyt_P450_E_grp-II"/>
</dbReference>
<dbReference type="EMBL" id="CAJNOT010001768">
    <property type="protein sequence ID" value="CAF1246498.1"/>
    <property type="molecule type" value="Genomic_DNA"/>
</dbReference>
<dbReference type="GO" id="GO:0016705">
    <property type="term" value="F:oxidoreductase activity, acting on paired donors, with incorporation or reduction of molecular oxygen"/>
    <property type="evidence" value="ECO:0007669"/>
    <property type="project" value="InterPro"/>
</dbReference>
<dbReference type="AlphaFoldDB" id="A0A814ZPR0"/>
<dbReference type="InterPro" id="IPR050705">
    <property type="entry name" value="Cytochrome_P450_3A"/>
</dbReference>
<accession>A0A814ZPR0</accession>
<feature type="transmembrane region" description="Helical" evidence="8">
    <location>
        <begin position="237"/>
        <end position="262"/>
    </location>
</feature>
<proteinExistence type="inferred from homology"/>
<evidence type="ECO:0000313" key="10">
    <source>
        <dbReference type="Proteomes" id="UP000663864"/>
    </source>
</evidence>
<sequence length="359" mass="41511">MTYFLIGDSITLTLLVLLILIVAYYTYKLRTNNIFRRLGMPGPAPIPFVGELCISGPFEHGLLALKDEQWKNARSIISPTFSTAKLKAMYGLMNEISDMYYKRLLEYADKQEIFDIKALNGQYTLDNIASCLFGIETNSLQNENVTLINHLKKFFNRGFSNIFLFIFFISPRLASYLGKKGYSMFPKDAIDYTTNLVNQILARRRQQDETNQQTDKKEQQPQQQWGTLKKTLNDKEIFSQAVIFLVAGYETTSILMSCFFYVMATEPVIQEKVYEEICQELGDDEVTHEKLNQLPYLDMVISETLRMYPPGIRFDRVASCDYQLGNYHIPKGSIINVSVYPIHHDPNVWPDPEKFIPER</sequence>
<evidence type="ECO:0000256" key="5">
    <source>
        <dbReference type="ARBA" id="ARBA00023002"/>
    </source>
</evidence>
<keyword evidence="6" id="KW-0408">Iron</keyword>
<comment type="similarity">
    <text evidence="2">Belongs to the cytochrome P450 family.</text>
</comment>
<evidence type="ECO:0000313" key="9">
    <source>
        <dbReference type="EMBL" id="CAF1246498.1"/>
    </source>
</evidence>
<keyword evidence="8" id="KW-0472">Membrane</keyword>
<protein>
    <recommendedName>
        <fullName evidence="11">Cytochrome P450</fullName>
    </recommendedName>
</protein>
<keyword evidence="4" id="KW-0479">Metal-binding</keyword>
<name>A0A814ZPR0_9BILA</name>
<dbReference type="PANTHER" id="PTHR24302:SF15">
    <property type="entry name" value="FATTY-ACID PEROXYGENASE"/>
    <property type="match status" value="1"/>
</dbReference>
<evidence type="ECO:0000256" key="1">
    <source>
        <dbReference type="ARBA" id="ARBA00001971"/>
    </source>
</evidence>
<dbReference type="Pfam" id="PF00067">
    <property type="entry name" value="p450"/>
    <property type="match status" value="1"/>
</dbReference>
<reference evidence="9" key="1">
    <citation type="submission" date="2021-02" db="EMBL/GenBank/DDBJ databases">
        <authorList>
            <person name="Nowell W R."/>
        </authorList>
    </citation>
    <scope>NUCLEOTIDE SEQUENCE</scope>
</reference>
<evidence type="ECO:0000256" key="7">
    <source>
        <dbReference type="ARBA" id="ARBA00023033"/>
    </source>
</evidence>
<dbReference type="Gene3D" id="1.10.630.10">
    <property type="entry name" value="Cytochrome P450"/>
    <property type="match status" value="1"/>
</dbReference>
<evidence type="ECO:0000256" key="6">
    <source>
        <dbReference type="ARBA" id="ARBA00023004"/>
    </source>
</evidence>
<feature type="transmembrane region" description="Helical" evidence="8">
    <location>
        <begin position="158"/>
        <end position="177"/>
    </location>
</feature>
<keyword evidence="8" id="KW-1133">Transmembrane helix</keyword>
<dbReference type="GO" id="GO:0005506">
    <property type="term" value="F:iron ion binding"/>
    <property type="evidence" value="ECO:0007669"/>
    <property type="project" value="InterPro"/>
</dbReference>
<comment type="cofactor">
    <cofactor evidence="1">
        <name>heme</name>
        <dbReference type="ChEBI" id="CHEBI:30413"/>
    </cofactor>
</comment>
<keyword evidence="3" id="KW-0349">Heme</keyword>
<gene>
    <name evidence="9" type="ORF">ZHD862_LOCUS25157</name>
</gene>